<feature type="transmembrane region" description="Helical" evidence="1">
    <location>
        <begin position="70"/>
        <end position="93"/>
    </location>
</feature>
<dbReference type="RefSeq" id="WP_013282566.1">
    <property type="nucleotide sequence ID" value="NC_014388.1"/>
</dbReference>
<keyword evidence="1" id="KW-1133">Transmembrane helix</keyword>
<sequence>MIIAQYFIEFIFYSFLGWIWESIYCTVKEKKWADRGFLFGPICPIYGSCVVVTSIVFSLIPALSDPSFPIWGTFIICYLGSAVAEFGTSWVLEKRFHARWWDYSHMPLNIQGRICVPISCAFGIAGVLIVKYLIPFVTDTRSFFNPYVTIFFSLILAMIFGADFALTEASLSALLKNVEEIHQEFNERAQGNYEKIAYYSARLSLNQKRILGNMKKYIPEKRLSIELAESKRKLIEHMKSRL</sequence>
<accession>E0S3D4</accession>
<proteinExistence type="predicted"/>
<reference evidence="2 3" key="1">
    <citation type="journal article" date="2010" name="PLoS ONE">
        <title>The glycobiome of the rumen bacterium Butyrivibrio proteoclasticus B316(T) highlights adaptation to a polysaccharide-rich environment.</title>
        <authorList>
            <person name="Kelly W.J."/>
            <person name="Leahy S.C."/>
            <person name="Altermann E."/>
            <person name="Yeoman C.J."/>
            <person name="Dunne J.C."/>
            <person name="Kong Z."/>
            <person name="Pacheco D.M."/>
            <person name="Li D."/>
            <person name="Noel S.J."/>
            <person name="Moon C.D."/>
            <person name="Cookson A.L."/>
            <person name="Attwood G.T."/>
        </authorList>
    </citation>
    <scope>NUCLEOTIDE SEQUENCE [LARGE SCALE GENOMIC DNA]</scope>
    <source>
        <strain evidence="3">ATCC 51982 / DSM 14932 / B316</strain>
    </source>
</reference>
<evidence type="ECO:0000313" key="2">
    <source>
        <dbReference type="EMBL" id="ADL35916.1"/>
    </source>
</evidence>
<keyword evidence="1" id="KW-0472">Membrane</keyword>
<evidence type="ECO:0000256" key="1">
    <source>
        <dbReference type="SAM" id="Phobius"/>
    </source>
</evidence>
<dbReference type="EMBL" id="CP001811">
    <property type="protein sequence ID" value="ADL35916.1"/>
    <property type="molecule type" value="Genomic_DNA"/>
</dbReference>
<feature type="transmembrane region" description="Helical" evidence="1">
    <location>
        <begin position="146"/>
        <end position="166"/>
    </location>
</feature>
<dbReference type="Proteomes" id="UP000001299">
    <property type="component" value="Chromosome 2"/>
</dbReference>
<dbReference type="InterPro" id="IPR010540">
    <property type="entry name" value="CmpB_TMEM229"/>
</dbReference>
<keyword evidence="1" id="KW-0812">Transmembrane</keyword>
<feature type="transmembrane region" description="Helical" evidence="1">
    <location>
        <begin position="37"/>
        <end position="64"/>
    </location>
</feature>
<evidence type="ECO:0008006" key="4">
    <source>
        <dbReference type="Google" id="ProtNLM"/>
    </source>
</evidence>
<keyword evidence="3" id="KW-1185">Reference proteome</keyword>
<feature type="transmembrane region" description="Helical" evidence="1">
    <location>
        <begin position="114"/>
        <end position="134"/>
    </location>
</feature>
<organism evidence="2 3">
    <name type="scientific">Butyrivibrio proteoclasticus (strain ATCC 51982 / DSM 14932 / B316)</name>
    <name type="common">Clostridium proteoclasticum</name>
    <dbReference type="NCBI Taxonomy" id="515622"/>
    <lineage>
        <taxon>Bacteria</taxon>
        <taxon>Bacillati</taxon>
        <taxon>Bacillota</taxon>
        <taxon>Clostridia</taxon>
        <taxon>Lachnospirales</taxon>
        <taxon>Lachnospiraceae</taxon>
        <taxon>Butyrivibrio</taxon>
    </lineage>
</organism>
<dbReference type="HOGENOM" id="CLU_055257_2_2_9"/>
<dbReference type="Pfam" id="PF06541">
    <property type="entry name" value="ABC_trans_CmpB"/>
    <property type="match status" value="1"/>
</dbReference>
<gene>
    <name evidence="2" type="ordered locus">bpr_III230</name>
</gene>
<dbReference type="STRING" id="515622.bpr_III230"/>
<evidence type="ECO:0000313" key="3">
    <source>
        <dbReference type="Proteomes" id="UP000001299"/>
    </source>
</evidence>
<feature type="transmembrane region" description="Helical" evidence="1">
    <location>
        <begin position="6"/>
        <end position="25"/>
    </location>
</feature>
<dbReference type="eggNOG" id="COG4905">
    <property type="taxonomic scope" value="Bacteria"/>
</dbReference>
<dbReference type="AlphaFoldDB" id="E0S3D4"/>
<dbReference type="KEGG" id="bpb:bpr_III230"/>
<protein>
    <recommendedName>
        <fullName evidence="4">ABC-transporter type IV</fullName>
    </recommendedName>
</protein>
<name>E0S3D4_BUTPB</name>